<feature type="compositionally biased region" description="Basic and acidic residues" evidence="1">
    <location>
        <begin position="163"/>
        <end position="173"/>
    </location>
</feature>
<evidence type="ECO:0000313" key="3">
    <source>
        <dbReference type="Proteomes" id="UP000606786"/>
    </source>
</evidence>
<keyword evidence="3" id="KW-1185">Reference proteome</keyword>
<name>A0A811TZB2_CERCA</name>
<dbReference type="PANTHER" id="PTHR21398:SF7">
    <property type="entry name" value="LP19941P"/>
    <property type="match status" value="1"/>
</dbReference>
<accession>A0A811TZB2</accession>
<dbReference type="Proteomes" id="UP000606786">
    <property type="component" value="Unassembled WGS sequence"/>
</dbReference>
<sequence length="785" mass="85513">MFWLCSVSLSLLDYRLIAINALIYDLIVAEIVHAATAVTEFDKSATRMQTMRGAATPKTITAVANGLWQRQDALEMSTAMNNNKTAELTFFGTKVSVDESDGAESSMNNSNSNNNRRKNNNTSESNNRISNPQTSIADGEVIASTITAVATAAIPSDLITADSNRRNENKDNNNKNNNNNISIMATVNERVDNFRNDKKQTKHQIDTKVERTIAAKTVAYVARTTTTTTTTTSTTATETTNSQGRTIAAKVITAIKSPAMNFLTSVLPTKITTATKIKLETHAAKVKSAESATAAASETSVVALKSVTALAAIPKTITTKATHATTPWPTLPSHDLLSSTNGLPNCRGILEFALDIGECLTKTNNNHTRTTTAIMSITTATAESTFAQSSTATTTITTLSTSSSSSLISTSTSTLSPITTLSTAKLQPETSATTTTHVTANLTGVKLSPSSASNNHTKHTVYVATKNTVNATPMKSSAIKRSGHRQHPVPAVPWISTTPTTATNNTMRILRNAATATTKLTTALQSQWQRILSRRKRYLAFPEGASFTVSLCITVGIVGNPNYSYMSFGINWGLAYDLPNATWVLNQLHGLYRRPLPMAVHHRRSKRAIYERIGEAVDNMGYNGRECVLRALCESRQYFTRHKMGMIGEILRVIFSLPKQRLFTRELHENSDIAVYDHAYRQARSLDCAGQFDCSFSLLELAFGSAQTASPKSRITMTYANFAQTIGCCTRTCLIDTPMSPVWGIIPSAKPLKYEDISSRVLRSTGNILTSFAAYWRLLIDLLCW</sequence>
<evidence type="ECO:0000256" key="1">
    <source>
        <dbReference type="SAM" id="MobiDB-lite"/>
    </source>
</evidence>
<feature type="region of interest" description="Disordered" evidence="1">
    <location>
        <begin position="99"/>
        <end position="136"/>
    </location>
</feature>
<organism evidence="2 3">
    <name type="scientific">Ceratitis capitata</name>
    <name type="common">Mediterranean fruit fly</name>
    <name type="synonym">Tephritis capitata</name>
    <dbReference type="NCBI Taxonomy" id="7213"/>
    <lineage>
        <taxon>Eukaryota</taxon>
        <taxon>Metazoa</taxon>
        <taxon>Ecdysozoa</taxon>
        <taxon>Arthropoda</taxon>
        <taxon>Hexapoda</taxon>
        <taxon>Insecta</taxon>
        <taxon>Pterygota</taxon>
        <taxon>Neoptera</taxon>
        <taxon>Endopterygota</taxon>
        <taxon>Diptera</taxon>
        <taxon>Brachycera</taxon>
        <taxon>Muscomorpha</taxon>
        <taxon>Tephritoidea</taxon>
        <taxon>Tephritidae</taxon>
        <taxon>Ceratitis</taxon>
        <taxon>Ceratitis</taxon>
    </lineage>
</organism>
<feature type="region of interest" description="Disordered" evidence="1">
    <location>
        <begin position="161"/>
        <end position="180"/>
    </location>
</feature>
<evidence type="ECO:0000313" key="2">
    <source>
        <dbReference type="EMBL" id="CAD6991488.1"/>
    </source>
</evidence>
<protein>
    <submittedName>
        <fullName evidence="2">(Mediterranean fruit fly) hypothetical protein</fullName>
    </submittedName>
</protein>
<reference evidence="2" key="1">
    <citation type="submission" date="2020-11" db="EMBL/GenBank/DDBJ databases">
        <authorList>
            <person name="Whitehead M."/>
        </authorList>
    </citation>
    <scope>NUCLEOTIDE SEQUENCE</scope>
    <source>
        <strain evidence="2">EGII</strain>
    </source>
</reference>
<dbReference type="OrthoDB" id="8185446at2759"/>
<gene>
    <name evidence="2" type="ORF">CCAP1982_LOCUS412</name>
</gene>
<dbReference type="EMBL" id="CAJHJT010000001">
    <property type="protein sequence ID" value="CAD6991488.1"/>
    <property type="molecule type" value="Genomic_DNA"/>
</dbReference>
<dbReference type="InterPro" id="IPR006631">
    <property type="entry name" value="DM4_12"/>
</dbReference>
<dbReference type="Pfam" id="PF07841">
    <property type="entry name" value="DM4_12"/>
    <property type="match status" value="1"/>
</dbReference>
<feature type="compositionally biased region" description="Low complexity" evidence="1">
    <location>
        <begin position="105"/>
        <end position="131"/>
    </location>
</feature>
<dbReference type="PANTHER" id="PTHR21398">
    <property type="entry name" value="AGAP007094-PA"/>
    <property type="match status" value="1"/>
</dbReference>
<dbReference type="SMART" id="SM00718">
    <property type="entry name" value="DM4_12"/>
    <property type="match status" value="1"/>
</dbReference>
<dbReference type="AlphaFoldDB" id="A0A811TZB2"/>
<comment type="caution">
    <text evidence="2">The sequence shown here is derived from an EMBL/GenBank/DDBJ whole genome shotgun (WGS) entry which is preliminary data.</text>
</comment>
<feature type="region of interest" description="Disordered" evidence="1">
    <location>
        <begin position="477"/>
        <end position="498"/>
    </location>
</feature>
<proteinExistence type="predicted"/>